<organism evidence="1 2">
    <name type="scientific">Xylaria hypoxylon</name>
    <dbReference type="NCBI Taxonomy" id="37992"/>
    <lineage>
        <taxon>Eukaryota</taxon>
        <taxon>Fungi</taxon>
        <taxon>Dikarya</taxon>
        <taxon>Ascomycota</taxon>
        <taxon>Pezizomycotina</taxon>
        <taxon>Sordariomycetes</taxon>
        <taxon>Xylariomycetidae</taxon>
        <taxon>Xylariales</taxon>
        <taxon>Xylariaceae</taxon>
        <taxon>Xylaria</taxon>
    </lineage>
</organism>
<dbReference type="Pfam" id="PF00106">
    <property type="entry name" value="adh_short"/>
    <property type="match status" value="1"/>
</dbReference>
<proteinExistence type="predicted"/>
<gene>
    <name evidence="1" type="ORF">E0Z10_g9883</name>
</gene>
<keyword evidence="2" id="KW-1185">Reference proteome</keyword>
<dbReference type="InterPro" id="IPR036291">
    <property type="entry name" value="NAD(P)-bd_dom_sf"/>
</dbReference>
<evidence type="ECO:0000313" key="2">
    <source>
        <dbReference type="Proteomes" id="UP000297716"/>
    </source>
</evidence>
<name>A0A4Z0YIU9_9PEZI</name>
<dbReference type="OrthoDB" id="9876299at2759"/>
<dbReference type="PRINTS" id="PR00081">
    <property type="entry name" value="GDHRDH"/>
</dbReference>
<protein>
    <submittedName>
        <fullName evidence="1">Uncharacterized protein</fullName>
    </submittedName>
</protein>
<dbReference type="Gene3D" id="3.40.50.720">
    <property type="entry name" value="NAD(P)-binding Rossmann-like Domain"/>
    <property type="match status" value="1"/>
</dbReference>
<comment type="caution">
    <text evidence="1">The sequence shown here is derived from an EMBL/GenBank/DDBJ whole genome shotgun (WGS) entry which is preliminary data.</text>
</comment>
<dbReference type="AlphaFoldDB" id="A0A4Z0YIU9"/>
<dbReference type="InterPro" id="IPR002347">
    <property type="entry name" value="SDR_fam"/>
</dbReference>
<accession>A0A4Z0YIU9</accession>
<evidence type="ECO:0000313" key="1">
    <source>
        <dbReference type="EMBL" id="TGJ78880.1"/>
    </source>
</evidence>
<dbReference type="EMBL" id="SKBN01000337">
    <property type="protein sequence ID" value="TGJ78880.1"/>
    <property type="molecule type" value="Genomic_DNA"/>
</dbReference>
<sequence>MAATNVFLITGGNRGLGQGPGAGKALPRIARPLIATVHNPAHLTAQALLELPSGLGSKLIVVGYDAGIWQSGFNAVKEFEKKGVDHLDIVVANAGIANSYPHVKDVKPEDIREHVEVNVLSGVPLY</sequence>
<dbReference type="SUPFAM" id="SSF51735">
    <property type="entry name" value="NAD(P)-binding Rossmann-fold domains"/>
    <property type="match status" value="1"/>
</dbReference>
<dbReference type="STRING" id="37992.A0A4Z0YIU9"/>
<reference evidence="1 2" key="1">
    <citation type="submission" date="2019-03" db="EMBL/GenBank/DDBJ databases">
        <title>Draft genome sequence of Xylaria hypoxylon DSM 108379, a ubiquitous saprotrophic-parasitic fungi on hardwood.</title>
        <authorList>
            <person name="Buettner E."/>
            <person name="Leonhardt S."/>
            <person name="Gebauer A.M."/>
            <person name="Liers C."/>
            <person name="Hofrichter M."/>
            <person name="Kellner H."/>
        </authorList>
    </citation>
    <scope>NUCLEOTIDE SEQUENCE [LARGE SCALE GENOMIC DNA]</scope>
    <source>
        <strain evidence="1 2">DSM 108379</strain>
    </source>
</reference>
<dbReference type="Proteomes" id="UP000297716">
    <property type="component" value="Unassembled WGS sequence"/>
</dbReference>